<organism evidence="2 3">
    <name type="scientific">Portunus trituberculatus</name>
    <name type="common">Swimming crab</name>
    <name type="synonym">Neptunus trituberculatus</name>
    <dbReference type="NCBI Taxonomy" id="210409"/>
    <lineage>
        <taxon>Eukaryota</taxon>
        <taxon>Metazoa</taxon>
        <taxon>Ecdysozoa</taxon>
        <taxon>Arthropoda</taxon>
        <taxon>Crustacea</taxon>
        <taxon>Multicrustacea</taxon>
        <taxon>Malacostraca</taxon>
        <taxon>Eumalacostraca</taxon>
        <taxon>Eucarida</taxon>
        <taxon>Decapoda</taxon>
        <taxon>Pleocyemata</taxon>
        <taxon>Brachyura</taxon>
        <taxon>Eubrachyura</taxon>
        <taxon>Portunoidea</taxon>
        <taxon>Portunidae</taxon>
        <taxon>Portuninae</taxon>
        <taxon>Portunus</taxon>
    </lineage>
</organism>
<dbReference type="EMBL" id="VSRR010000686">
    <property type="protein sequence ID" value="MPC18507.1"/>
    <property type="molecule type" value="Genomic_DNA"/>
</dbReference>
<feature type="region of interest" description="Disordered" evidence="1">
    <location>
        <begin position="67"/>
        <end position="111"/>
    </location>
</feature>
<proteinExistence type="predicted"/>
<evidence type="ECO:0000313" key="2">
    <source>
        <dbReference type="EMBL" id="MPC18507.1"/>
    </source>
</evidence>
<comment type="caution">
    <text evidence="2">The sequence shown here is derived from an EMBL/GenBank/DDBJ whole genome shotgun (WGS) entry which is preliminary data.</text>
</comment>
<evidence type="ECO:0000313" key="3">
    <source>
        <dbReference type="Proteomes" id="UP000324222"/>
    </source>
</evidence>
<gene>
    <name evidence="2" type="ORF">E2C01_011393</name>
</gene>
<sequence length="111" mass="11966">MSSSSANAEAVVALFLAYRKPGRVNRRKCLWIRSWLNAPNGVYQMSCFVLVLKVRVRPVLRANMAGSLAKKPHISNNKSQKMPHPAPTGNLSQISSKSSTAVPQSCGNSGG</sequence>
<accession>A0A5B7DB66</accession>
<reference evidence="2 3" key="1">
    <citation type="submission" date="2019-05" db="EMBL/GenBank/DDBJ databases">
        <title>Another draft genome of Portunus trituberculatus and its Hox gene families provides insights of decapod evolution.</title>
        <authorList>
            <person name="Jeong J.-H."/>
            <person name="Song I."/>
            <person name="Kim S."/>
            <person name="Choi T."/>
            <person name="Kim D."/>
            <person name="Ryu S."/>
            <person name="Kim W."/>
        </authorList>
    </citation>
    <scope>NUCLEOTIDE SEQUENCE [LARGE SCALE GENOMIC DNA]</scope>
    <source>
        <tissue evidence="2">Muscle</tissue>
    </source>
</reference>
<protein>
    <submittedName>
        <fullName evidence="2">Uncharacterized protein</fullName>
    </submittedName>
</protein>
<evidence type="ECO:0000256" key="1">
    <source>
        <dbReference type="SAM" id="MobiDB-lite"/>
    </source>
</evidence>
<name>A0A5B7DB66_PORTR</name>
<feature type="compositionally biased region" description="Polar residues" evidence="1">
    <location>
        <begin position="89"/>
        <end position="111"/>
    </location>
</feature>
<dbReference type="Proteomes" id="UP000324222">
    <property type="component" value="Unassembled WGS sequence"/>
</dbReference>
<keyword evidence="3" id="KW-1185">Reference proteome</keyword>
<dbReference type="AlphaFoldDB" id="A0A5B7DB66"/>